<evidence type="ECO:0000256" key="3">
    <source>
        <dbReference type="ARBA" id="ARBA00022516"/>
    </source>
</evidence>
<dbReference type="SMART" id="SM00155">
    <property type="entry name" value="PLDc"/>
    <property type="match status" value="2"/>
</dbReference>
<dbReference type="CDD" id="cd09112">
    <property type="entry name" value="PLDc_CLS_2"/>
    <property type="match status" value="1"/>
</dbReference>
<name>A0ABT4CZK1_9CLOT</name>
<evidence type="ECO:0000256" key="12">
    <source>
        <dbReference type="HAMAP-Rule" id="MF_01916"/>
    </source>
</evidence>
<evidence type="ECO:0000256" key="11">
    <source>
        <dbReference type="ARBA" id="ARBA00023264"/>
    </source>
</evidence>
<dbReference type="InterPro" id="IPR001736">
    <property type="entry name" value="PLipase_D/transphosphatidylase"/>
</dbReference>
<proteinExistence type="inferred from homology"/>
<dbReference type="RefSeq" id="WP_268039788.1">
    <property type="nucleotide sequence ID" value="NZ_JAPQER010000001.1"/>
</dbReference>
<comment type="subcellular location">
    <subcellularLocation>
        <location evidence="1 12">Cell membrane</location>
        <topology evidence="1 12">Multi-pass membrane protein</topology>
    </subcellularLocation>
</comment>
<evidence type="ECO:0000256" key="2">
    <source>
        <dbReference type="ARBA" id="ARBA00022475"/>
    </source>
</evidence>
<keyword evidence="4 12" id="KW-0808">Transferase</keyword>
<feature type="active site" evidence="12">
    <location>
        <position position="405"/>
    </location>
</feature>
<keyword evidence="8 12" id="KW-0443">Lipid metabolism</keyword>
<evidence type="ECO:0000256" key="9">
    <source>
        <dbReference type="ARBA" id="ARBA00023136"/>
    </source>
</evidence>
<accession>A0ABT4CZK1</accession>
<dbReference type="Pfam" id="PF13396">
    <property type="entry name" value="PLDc_N"/>
    <property type="match status" value="1"/>
</dbReference>
<feature type="active site" evidence="12">
    <location>
        <position position="223"/>
    </location>
</feature>
<feature type="active site" evidence="12">
    <location>
        <position position="221"/>
    </location>
</feature>
<evidence type="ECO:0000256" key="7">
    <source>
        <dbReference type="ARBA" id="ARBA00022989"/>
    </source>
</evidence>
<dbReference type="Gene3D" id="3.30.870.10">
    <property type="entry name" value="Endonuclease Chain A"/>
    <property type="match status" value="2"/>
</dbReference>
<feature type="active site" evidence="12">
    <location>
        <position position="398"/>
    </location>
</feature>
<evidence type="ECO:0000256" key="1">
    <source>
        <dbReference type="ARBA" id="ARBA00004651"/>
    </source>
</evidence>
<keyword evidence="3 12" id="KW-0444">Lipid biosynthesis</keyword>
<gene>
    <name evidence="15" type="primary">cls</name>
    <name evidence="15" type="ORF">OW763_04120</name>
</gene>
<evidence type="ECO:0000313" key="16">
    <source>
        <dbReference type="Proteomes" id="UP001078443"/>
    </source>
</evidence>
<dbReference type="PANTHER" id="PTHR21248">
    <property type="entry name" value="CARDIOLIPIN SYNTHASE"/>
    <property type="match status" value="1"/>
</dbReference>
<dbReference type="PROSITE" id="PS50035">
    <property type="entry name" value="PLD"/>
    <property type="match status" value="2"/>
</dbReference>
<comment type="function">
    <text evidence="12">Catalyzes the reversible phosphatidyl group transfer from one phosphatidylglycerol molecule to another to form cardiolipin (CL) (diphosphatidylglycerol) and glycerol.</text>
</comment>
<keyword evidence="5 12" id="KW-0812">Transmembrane</keyword>
<evidence type="ECO:0000256" key="10">
    <source>
        <dbReference type="ARBA" id="ARBA00023209"/>
    </source>
</evidence>
<evidence type="ECO:0000256" key="13">
    <source>
        <dbReference type="NCBIfam" id="TIGR04265"/>
    </source>
</evidence>
<dbReference type="Proteomes" id="UP001078443">
    <property type="component" value="Unassembled WGS sequence"/>
</dbReference>
<feature type="domain" description="PLD phosphodiesterase" evidence="14">
    <location>
        <begin position="393"/>
        <end position="420"/>
    </location>
</feature>
<dbReference type="Pfam" id="PF13091">
    <property type="entry name" value="PLDc_2"/>
    <property type="match status" value="2"/>
</dbReference>
<dbReference type="InterPro" id="IPR022924">
    <property type="entry name" value="Cardiolipin_synthase"/>
</dbReference>
<keyword evidence="10 12" id="KW-0594">Phospholipid biosynthesis</keyword>
<feature type="domain" description="PLD phosphodiesterase" evidence="14">
    <location>
        <begin position="216"/>
        <end position="243"/>
    </location>
</feature>
<evidence type="ECO:0000256" key="4">
    <source>
        <dbReference type="ARBA" id="ARBA00022679"/>
    </source>
</evidence>
<evidence type="ECO:0000256" key="8">
    <source>
        <dbReference type="ARBA" id="ARBA00023098"/>
    </source>
</evidence>
<dbReference type="CDD" id="cd09110">
    <property type="entry name" value="PLDc_CLS_1"/>
    <property type="match status" value="1"/>
</dbReference>
<dbReference type="InterPro" id="IPR027379">
    <property type="entry name" value="CLS_N"/>
</dbReference>
<feature type="active site" evidence="12">
    <location>
        <position position="228"/>
    </location>
</feature>
<dbReference type="SUPFAM" id="SSF56024">
    <property type="entry name" value="Phospholipase D/nuclease"/>
    <property type="match status" value="2"/>
</dbReference>
<feature type="transmembrane region" description="Helical" evidence="12">
    <location>
        <begin position="7"/>
        <end position="25"/>
    </location>
</feature>
<organism evidence="15 16">
    <name type="scientific">Clostridium aestuarii</name>
    <dbReference type="NCBI Taxonomy" id="338193"/>
    <lineage>
        <taxon>Bacteria</taxon>
        <taxon>Bacillati</taxon>
        <taxon>Bacillota</taxon>
        <taxon>Clostridia</taxon>
        <taxon>Eubacteriales</taxon>
        <taxon>Clostridiaceae</taxon>
        <taxon>Clostridium</taxon>
    </lineage>
</organism>
<keyword evidence="2 12" id="KW-1003">Cell membrane</keyword>
<evidence type="ECO:0000259" key="14">
    <source>
        <dbReference type="PROSITE" id="PS50035"/>
    </source>
</evidence>
<feature type="active site" evidence="12">
    <location>
        <position position="400"/>
    </location>
</feature>
<keyword evidence="9 12" id="KW-0472">Membrane</keyword>
<dbReference type="NCBIfam" id="TIGR04265">
    <property type="entry name" value="bac_cardiolipin"/>
    <property type="match status" value="1"/>
</dbReference>
<evidence type="ECO:0000313" key="15">
    <source>
        <dbReference type="EMBL" id="MCY6483545.1"/>
    </source>
</evidence>
<dbReference type="EC" id="2.7.8.-" evidence="12 13"/>
<keyword evidence="11 12" id="KW-1208">Phospholipid metabolism</keyword>
<keyword evidence="7 12" id="KW-1133">Transmembrane helix</keyword>
<dbReference type="EMBL" id="JAPQER010000001">
    <property type="protein sequence ID" value="MCY6483545.1"/>
    <property type="molecule type" value="Genomic_DNA"/>
</dbReference>
<protein>
    <recommendedName>
        <fullName evidence="12 13">Cardiolipin synthase</fullName>
        <shortName evidence="12">CL synthase</shortName>
        <ecNumber evidence="12 13">2.7.8.-</ecNumber>
    </recommendedName>
</protein>
<dbReference type="HAMAP" id="MF_01916">
    <property type="entry name" value="Cardiolipin_synth_Cls"/>
    <property type="match status" value="1"/>
</dbReference>
<comment type="catalytic activity">
    <reaction evidence="12">
        <text>2 a 1,2-diacyl-sn-glycero-3-phospho-(1'-sn-glycerol) = a cardiolipin + glycerol</text>
        <dbReference type="Rhea" id="RHEA:31451"/>
        <dbReference type="ChEBI" id="CHEBI:17754"/>
        <dbReference type="ChEBI" id="CHEBI:62237"/>
        <dbReference type="ChEBI" id="CHEBI:64716"/>
    </reaction>
</comment>
<evidence type="ECO:0000256" key="5">
    <source>
        <dbReference type="ARBA" id="ARBA00022692"/>
    </source>
</evidence>
<sequence>MKYIFQISSILTYLNLIFVIIVIFFERKNASTTWAWLMVLALLPGIGFFLYLILGQNLSRRKMFDLKTEEDKFHKELLSQGKAFIQNHIDFYDKDMIDFKNMMYMHLTNSQSVFTQDNNIDIYTNGDDIFDSLINSIKNAKDHIHMVYYIIKNDNLGNKVVKALTKKAAEGIDIRILYDGMGSIQLPKHFFNELEKAGGKVACFFPSILPLINIRVNYRNHRKIAVIDGKESFIGGFNIGDEYLGKSKRFGYWRDTHLKITGSAVDSLQQRFLLDWRYASTEKIAFDKKYFPKKDFYKGIGVQIVSSGPDSEWEQIKNGYLKMIQSAKKNIYIQTPYLVPDDSITEALKIAALSGVDVRIMIPNKPDHPFVYWASYSYIGELMKGGVRSYTYDKGFIHSKTIVVDSKVASVGTANMDIRSFKLNFEVNAFIYDSTTTKKLEKIFEEDINNCTEITKELYEKRCVKIKLKESISRLLSPIL</sequence>
<keyword evidence="6" id="KW-0677">Repeat</keyword>
<feature type="transmembrane region" description="Helical" evidence="12">
    <location>
        <begin position="31"/>
        <end position="54"/>
    </location>
</feature>
<evidence type="ECO:0000256" key="6">
    <source>
        <dbReference type="ARBA" id="ARBA00022737"/>
    </source>
</evidence>
<dbReference type="PANTHER" id="PTHR21248:SF22">
    <property type="entry name" value="PHOSPHOLIPASE D"/>
    <property type="match status" value="1"/>
</dbReference>
<keyword evidence="16" id="KW-1185">Reference proteome</keyword>
<comment type="similarity">
    <text evidence="12">Belongs to the phospholipase D family. Cardiolipin synthase subfamily.</text>
</comment>
<dbReference type="InterPro" id="IPR025202">
    <property type="entry name" value="PLD-like_dom"/>
</dbReference>
<reference evidence="15" key="1">
    <citation type="submission" date="2022-12" db="EMBL/GenBank/DDBJ databases">
        <authorList>
            <person name="Wang J."/>
        </authorList>
    </citation>
    <scope>NUCLEOTIDE SEQUENCE</scope>
    <source>
        <strain evidence="15">HY-45-18</strain>
    </source>
</reference>
<dbReference type="InterPro" id="IPR030874">
    <property type="entry name" value="Cardiolipin_synth_Firmi"/>
</dbReference>
<comment type="caution">
    <text evidence="15">The sequence shown here is derived from an EMBL/GenBank/DDBJ whole genome shotgun (WGS) entry which is preliminary data.</text>
</comment>